<name>A0A7C9LJC8_9GAMM</name>
<dbReference type="UniPathway" id="UPA00219"/>
<dbReference type="Gene3D" id="1.10.3810.10">
    <property type="entry name" value="Biosynthetic peptidoglycan transglycosylase-like"/>
    <property type="match status" value="1"/>
</dbReference>
<keyword evidence="9 11" id="KW-0472">Membrane</keyword>
<dbReference type="GO" id="GO:0071555">
    <property type="term" value="P:cell wall organization"/>
    <property type="evidence" value="ECO:0007669"/>
    <property type="project" value="UniProtKB-KW"/>
</dbReference>
<protein>
    <recommendedName>
        <fullName evidence="11">Biosynthetic peptidoglycan transglycosylase</fullName>
        <ecNumber evidence="11">2.4.99.28</ecNumber>
    </recommendedName>
    <alternativeName>
        <fullName evidence="11">Glycan polymerase</fullName>
    </alternativeName>
    <alternativeName>
        <fullName evidence="11">Peptidoglycan glycosyltransferase MtgA</fullName>
        <shortName evidence="11">PGT</shortName>
    </alternativeName>
</protein>
<reference evidence="13 14" key="1">
    <citation type="submission" date="2019-12" db="EMBL/GenBank/DDBJ databases">
        <authorList>
            <person name="Xu J."/>
        </authorList>
    </citation>
    <scope>NUCLEOTIDE SEQUENCE [LARGE SCALE GENOMIC DNA]</scope>
    <source>
        <strain evidence="13 14">HX-5-24</strain>
    </source>
</reference>
<dbReference type="PANTHER" id="PTHR30400:SF0">
    <property type="entry name" value="BIOSYNTHETIC PEPTIDOGLYCAN TRANSGLYCOSYLASE"/>
    <property type="match status" value="1"/>
</dbReference>
<evidence type="ECO:0000256" key="10">
    <source>
        <dbReference type="ARBA" id="ARBA00023316"/>
    </source>
</evidence>
<dbReference type="GO" id="GO:0009252">
    <property type="term" value="P:peptidoglycan biosynthetic process"/>
    <property type="evidence" value="ECO:0007669"/>
    <property type="project" value="UniProtKB-UniRule"/>
</dbReference>
<dbReference type="SUPFAM" id="SSF53955">
    <property type="entry name" value="Lysozyme-like"/>
    <property type="match status" value="1"/>
</dbReference>
<dbReference type="Proteomes" id="UP000479692">
    <property type="component" value="Unassembled WGS sequence"/>
</dbReference>
<keyword evidence="6 11" id="KW-0133">Cell shape</keyword>
<evidence type="ECO:0000256" key="4">
    <source>
        <dbReference type="ARBA" id="ARBA00022679"/>
    </source>
</evidence>
<dbReference type="HAMAP" id="MF_00766">
    <property type="entry name" value="PGT_MtgA"/>
    <property type="match status" value="1"/>
</dbReference>
<dbReference type="GO" id="GO:0005886">
    <property type="term" value="C:plasma membrane"/>
    <property type="evidence" value="ECO:0007669"/>
    <property type="project" value="UniProtKB-SubCell"/>
</dbReference>
<evidence type="ECO:0000313" key="14">
    <source>
        <dbReference type="Proteomes" id="UP000479692"/>
    </source>
</evidence>
<feature type="transmembrane region" description="Helical" evidence="11">
    <location>
        <begin position="23"/>
        <end position="48"/>
    </location>
</feature>
<proteinExistence type="inferred from homology"/>
<gene>
    <name evidence="11 13" type="primary">mtgA</name>
    <name evidence="13" type="ORF">GN331_00595</name>
</gene>
<evidence type="ECO:0000256" key="8">
    <source>
        <dbReference type="ARBA" id="ARBA00022989"/>
    </source>
</evidence>
<comment type="subcellular location">
    <subcellularLocation>
        <location evidence="11">Cell inner membrane</location>
        <topology evidence="11">Single-pass membrane protein</topology>
    </subcellularLocation>
</comment>
<dbReference type="Pfam" id="PF00912">
    <property type="entry name" value="Transgly"/>
    <property type="match status" value="1"/>
</dbReference>
<dbReference type="InterPro" id="IPR001264">
    <property type="entry name" value="Glyco_trans_51"/>
</dbReference>
<keyword evidence="8 11" id="KW-1133">Transmembrane helix</keyword>
<evidence type="ECO:0000256" key="11">
    <source>
        <dbReference type="HAMAP-Rule" id="MF_00766"/>
    </source>
</evidence>
<sequence length="261" mass="29360">MVSGTSTDGAGPRRTQARPRRRWLRWLLLSPLVFALLTTAQVLVLRFVDPPLSAFMIARHFKAIGEGDWSYRTRYDWRDLDAIAPALPVSLVAAEDQNFATHHGFDLDAIEKARAHNQRMIERAEKRGTPVKRLRGASTISQQTAKNLFLWSGRSWVRKGLEAWYTVLIEALWPKHRILEMYANIAEFGDGTYGAQAASVRFFNRDASRLTANQAARLAAVLPNPRRYDAGKPGPYVLKRSAAIQRQAGHLGGAAWLRTLD</sequence>
<dbReference type="InterPro" id="IPR011812">
    <property type="entry name" value="Pep_trsgly"/>
</dbReference>
<accession>A0A7C9LJC8</accession>
<keyword evidence="1 11" id="KW-1003">Cell membrane</keyword>
<dbReference type="AlphaFoldDB" id="A0A7C9LJC8"/>
<comment type="function">
    <text evidence="11">Peptidoglycan polymerase that catalyzes glycan chain elongation from lipid-linked precursors.</text>
</comment>
<evidence type="ECO:0000259" key="12">
    <source>
        <dbReference type="Pfam" id="PF00912"/>
    </source>
</evidence>
<dbReference type="GO" id="GO:0008360">
    <property type="term" value="P:regulation of cell shape"/>
    <property type="evidence" value="ECO:0007669"/>
    <property type="project" value="UniProtKB-KW"/>
</dbReference>
<feature type="domain" description="Glycosyl transferase family 51" evidence="12">
    <location>
        <begin position="72"/>
        <end position="243"/>
    </location>
</feature>
<evidence type="ECO:0000256" key="9">
    <source>
        <dbReference type="ARBA" id="ARBA00023136"/>
    </source>
</evidence>
<comment type="similarity">
    <text evidence="11">Belongs to the glycosyltransferase 51 family.</text>
</comment>
<evidence type="ECO:0000256" key="2">
    <source>
        <dbReference type="ARBA" id="ARBA00022519"/>
    </source>
</evidence>
<keyword evidence="10 11" id="KW-0961">Cell wall biogenesis/degradation</keyword>
<evidence type="ECO:0000256" key="1">
    <source>
        <dbReference type="ARBA" id="ARBA00022475"/>
    </source>
</evidence>
<dbReference type="PANTHER" id="PTHR30400">
    <property type="entry name" value="MONOFUNCTIONAL BIOSYNTHETIC PEPTIDOGLYCAN TRANSGLYCOSYLASE"/>
    <property type="match status" value="1"/>
</dbReference>
<comment type="caution">
    <text evidence="13">The sequence shown here is derived from an EMBL/GenBank/DDBJ whole genome shotgun (WGS) entry which is preliminary data.</text>
</comment>
<keyword evidence="7 11" id="KW-0573">Peptidoglycan synthesis</keyword>
<keyword evidence="2 11" id="KW-0997">Cell inner membrane</keyword>
<evidence type="ECO:0000256" key="7">
    <source>
        <dbReference type="ARBA" id="ARBA00022984"/>
    </source>
</evidence>
<dbReference type="EC" id="2.4.99.28" evidence="11"/>
<dbReference type="EMBL" id="WOXT01000001">
    <property type="protein sequence ID" value="MUV12704.1"/>
    <property type="molecule type" value="Genomic_DNA"/>
</dbReference>
<dbReference type="GO" id="GO:0009274">
    <property type="term" value="C:peptidoglycan-based cell wall"/>
    <property type="evidence" value="ECO:0007669"/>
    <property type="project" value="InterPro"/>
</dbReference>
<dbReference type="RefSeq" id="WP_331713311.1">
    <property type="nucleotide sequence ID" value="NZ_WOXT01000001.1"/>
</dbReference>
<evidence type="ECO:0000313" key="13">
    <source>
        <dbReference type="EMBL" id="MUV12704.1"/>
    </source>
</evidence>
<dbReference type="GO" id="GO:0016763">
    <property type="term" value="F:pentosyltransferase activity"/>
    <property type="evidence" value="ECO:0007669"/>
    <property type="project" value="InterPro"/>
</dbReference>
<dbReference type="NCBIfam" id="TIGR02070">
    <property type="entry name" value="mono_pep_trsgly"/>
    <property type="match status" value="1"/>
</dbReference>
<comment type="pathway">
    <text evidence="11">Cell wall biogenesis; peptidoglycan biosynthesis.</text>
</comment>
<evidence type="ECO:0000256" key="3">
    <source>
        <dbReference type="ARBA" id="ARBA00022676"/>
    </source>
</evidence>
<keyword evidence="5 11" id="KW-0812">Transmembrane</keyword>
<keyword evidence="14" id="KW-1185">Reference proteome</keyword>
<dbReference type="InterPro" id="IPR036950">
    <property type="entry name" value="PBP_transglycosylase"/>
</dbReference>
<dbReference type="InterPro" id="IPR023346">
    <property type="entry name" value="Lysozyme-like_dom_sf"/>
</dbReference>
<evidence type="ECO:0000256" key="6">
    <source>
        <dbReference type="ARBA" id="ARBA00022960"/>
    </source>
</evidence>
<keyword evidence="3 11" id="KW-0328">Glycosyltransferase</keyword>
<dbReference type="GO" id="GO:0008955">
    <property type="term" value="F:peptidoglycan glycosyltransferase activity"/>
    <property type="evidence" value="ECO:0007669"/>
    <property type="project" value="UniProtKB-UniRule"/>
</dbReference>
<organism evidence="13 14">
    <name type="scientific">Noviluteimonas gilva</name>
    <dbReference type="NCBI Taxonomy" id="2682097"/>
    <lineage>
        <taxon>Bacteria</taxon>
        <taxon>Pseudomonadati</taxon>
        <taxon>Pseudomonadota</taxon>
        <taxon>Gammaproteobacteria</taxon>
        <taxon>Lysobacterales</taxon>
        <taxon>Lysobacteraceae</taxon>
        <taxon>Noviluteimonas</taxon>
    </lineage>
</organism>
<keyword evidence="4 11" id="KW-0808">Transferase</keyword>
<comment type="catalytic activity">
    <reaction evidence="11">
        <text>[GlcNAc-(1-&gt;4)-Mur2Ac(oyl-L-Ala-gamma-D-Glu-L-Lys-D-Ala-D-Ala)](n)-di-trans,octa-cis-undecaprenyl diphosphate + beta-D-GlcNAc-(1-&gt;4)-Mur2Ac(oyl-L-Ala-gamma-D-Glu-L-Lys-D-Ala-D-Ala)-di-trans,octa-cis-undecaprenyl diphosphate = [GlcNAc-(1-&gt;4)-Mur2Ac(oyl-L-Ala-gamma-D-Glu-L-Lys-D-Ala-D-Ala)](n+1)-di-trans,octa-cis-undecaprenyl diphosphate + di-trans,octa-cis-undecaprenyl diphosphate + H(+)</text>
        <dbReference type="Rhea" id="RHEA:23708"/>
        <dbReference type="Rhea" id="RHEA-COMP:9602"/>
        <dbReference type="Rhea" id="RHEA-COMP:9603"/>
        <dbReference type="ChEBI" id="CHEBI:15378"/>
        <dbReference type="ChEBI" id="CHEBI:58405"/>
        <dbReference type="ChEBI" id="CHEBI:60033"/>
        <dbReference type="ChEBI" id="CHEBI:78435"/>
        <dbReference type="EC" id="2.4.99.28"/>
    </reaction>
</comment>
<evidence type="ECO:0000256" key="5">
    <source>
        <dbReference type="ARBA" id="ARBA00022692"/>
    </source>
</evidence>